<feature type="region of interest" description="Disordered" evidence="1">
    <location>
        <begin position="40"/>
        <end position="67"/>
    </location>
</feature>
<accession>A0A5B7IZL1</accession>
<evidence type="ECO:0000313" key="2">
    <source>
        <dbReference type="EMBL" id="MPC87739.1"/>
    </source>
</evidence>
<protein>
    <submittedName>
        <fullName evidence="2">Uncharacterized protein</fullName>
    </submittedName>
</protein>
<dbReference type="Proteomes" id="UP000324222">
    <property type="component" value="Unassembled WGS sequence"/>
</dbReference>
<dbReference type="AlphaFoldDB" id="A0A5B7IZL1"/>
<sequence length="67" mass="7451">MSVRHFNQRVSKASGEFQPTADLMGSRTTRGAAETLYCTGHSKPSVATDYPLKKHTRKSKPKDEQEA</sequence>
<dbReference type="EMBL" id="VSRR010075435">
    <property type="protein sequence ID" value="MPC87739.1"/>
    <property type="molecule type" value="Genomic_DNA"/>
</dbReference>
<gene>
    <name evidence="2" type="ORF">E2C01_082612</name>
</gene>
<keyword evidence="3" id="KW-1185">Reference proteome</keyword>
<evidence type="ECO:0000256" key="1">
    <source>
        <dbReference type="SAM" id="MobiDB-lite"/>
    </source>
</evidence>
<organism evidence="2 3">
    <name type="scientific">Portunus trituberculatus</name>
    <name type="common">Swimming crab</name>
    <name type="synonym">Neptunus trituberculatus</name>
    <dbReference type="NCBI Taxonomy" id="210409"/>
    <lineage>
        <taxon>Eukaryota</taxon>
        <taxon>Metazoa</taxon>
        <taxon>Ecdysozoa</taxon>
        <taxon>Arthropoda</taxon>
        <taxon>Crustacea</taxon>
        <taxon>Multicrustacea</taxon>
        <taxon>Malacostraca</taxon>
        <taxon>Eumalacostraca</taxon>
        <taxon>Eucarida</taxon>
        <taxon>Decapoda</taxon>
        <taxon>Pleocyemata</taxon>
        <taxon>Brachyura</taxon>
        <taxon>Eubrachyura</taxon>
        <taxon>Portunoidea</taxon>
        <taxon>Portunidae</taxon>
        <taxon>Portuninae</taxon>
        <taxon>Portunus</taxon>
    </lineage>
</organism>
<evidence type="ECO:0000313" key="3">
    <source>
        <dbReference type="Proteomes" id="UP000324222"/>
    </source>
</evidence>
<feature type="region of interest" description="Disordered" evidence="1">
    <location>
        <begin position="1"/>
        <end position="25"/>
    </location>
</feature>
<reference evidence="2 3" key="1">
    <citation type="submission" date="2019-05" db="EMBL/GenBank/DDBJ databases">
        <title>Another draft genome of Portunus trituberculatus and its Hox gene families provides insights of decapod evolution.</title>
        <authorList>
            <person name="Jeong J.-H."/>
            <person name="Song I."/>
            <person name="Kim S."/>
            <person name="Choi T."/>
            <person name="Kim D."/>
            <person name="Ryu S."/>
            <person name="Kim W."/>
        </authorList>
    </citation>
    <scope>NUCLEOTIDE SEQUENCE [LARGE SCALE GENOMIC DNA]</scope>
    <source>
        <tissue evidence="2">Muscle</tissue>
    </source>
</reference>
<proteinExistence type="predicted"/>
<comment type="caution">
    <text evidence="2">The sequence shown here is derived from an EMBL/GenBank/DDBJ whole genome shotgun (WGS) entry which is preliminary data.</text>
</comment>
<name>A0A5B7IZL1_PORTR</name>